<dbReference type="EMBL" id="JAOCZP010000007">
    <property type="protein sequence ID" value="MCT7377362.1"/>
    <property type="molecule type" value="Genomic_DNA"/>
</dbReference>
<evidence type="ECO:0000313" key="2">
    <source>
        <dbReference type="EMBL" id="MCT7377362.1"/>
    </source>
</evidence>
<keyword evidence="1" id="KW-0732">Signal</keyword>
<accession>A0ABT2LS47</accession>
<sequence>MKRILPATILAASVLTTPVLAQGVSGDLTGGVSVGAEHGEVGVGVGAGAEVSGNASGGMDSSGVAATAGAAGNADADFEHAVASIRSSHDAVAEIAAVTDAPVNVVSINAIAEGKNKVALENVINDHAQAAAELRKSIEANAALLAALQSKGVGVASVVAASANADGSVTVYTE</sequence>
<proteinExistence type="predicted"/>
<comment type="caution">
    <text evidence="2">The sequence shown here is derived from an EMBL/GenBank/DDBJ whole genome shotgun (WGS) entry which is preliminary data.</text>
</comment>
<evidence type="ECO:0000256" key="1">
    <source>
        <dbReference type="SAM" id="SignalP"/>
    </source>
</evidence>
<feature type="signal peptide" evidence="1">
    <location>
        <begin position="1"/>
        <end position="21"/>
    </location>
</feature>
<name>A0ABT2LS47_9HYPH</name>
<protein>
    <submittedName>
        <fullName evidence="2">Uncharacterized protein</fullName>
    </submittedName>
</protein>
<keyword evidence="3" id="KW-1185">Reference proteome</keyword>
<reference evidence="2 3" key="1">
    <citation type="submission" date="2022-09" db="EMBL/GenBank/DDBJ databases">
        <title>Chelativorans salina sp. nov., a novel slightly halophilic bacterium isolated from a saline lake sediment enrichment.</title>
        <authorList>
            <person name="Gao L."/>
            <person name="Fang B.-Z."/>
            <person name="Li W.-J."/>
        </authorList>
    </citation>
    <scope>NUCLEOTIDE SEQUENCE [LARGE SCALE GENOMIC DNA]</scope>
    <source>
        <strain evidence="2 3">EGI FJ00035</strain>
    </source>
</reference>
<feature type="chain" id="PRO_5045488728" evidence="1">
    <location>
        <begin position="22"/>
        <end position="174"/>
    </location>
</feature>
<evidence type="ECO:0000313" key="3">
    <source>
        <dbReference type="Proteomes" id="UP001320831"/>
    </source>
</evidence>
<organism evidence="2 3">
    <name type="scientific">Chelativorans salis</name>
    <dbReference type="NCBI Taxonomy" id="2978478"/>
    <lineage>
        <taxon>Bacteria</taxon>
        <taxon>Pseudomonadati</taxon>
        <taxon>Pseudomonadota</taxon>
        <taxon>Alphaproteobacteria</taxon>
        <taxon>Hyphomicrobiales</taxon>
        <taxon>Phyllobacteriaceae</taxon>
        <taxon>Chelativorans</taxon>
    </lineage>
</organism>
<gene>
    <name evidence="2" type="ORF">N5A92_20295</name>
</gene>
<dbReference type="RefSeq" id="WP_260905840.1">
    <property type="nucleotide sequence ID" value="NZ_JAOCZP010000007.1"/>
</dbReference>
<dbReference type="Proteomes" id="UP001320831">
    <property type="component" value="Unassembled WGS sequence"/>
</dbReference>